<dbReference type="InterPro" id="IPR036236">
    <property type="entry name" value="Znf_C2H2_sf"/>
</dbReference>
<dbReference type="EMBL" id="AJVK01001325">
    <property type="status" value="NOT_ANNOTATED_CDS"/>
    <property type="molecule type" value="Genomic_DNA"/>
</dbReference>
<evidence type="ECO:0000256" key="3">
    <source>
        <dbReference type="ARBA" id="ARBA00022771"/>
    </source>
</evidence>
<proteinExistence type="predicted"/>
<keyword evidence="3" id="KW-0863">Zinc-finger</keyword>
<keyword evidence="1" id="KW-0479">Metal-binding</keyword>
<evidence type="ECO:0000256" key="2">
    <source>
        <dbReference type="ARBA" id="ARBA00022737"/>
    </source>
</evidence>
<dbReference type="Gene3D" id="3.30.160.60">
    <property type="entry name" value="Classic Zinc Finger"/>
    <property type="match status" value="3"/>
</dbReference>
<dbReference type="PROSITE" id="PS00028">
    <property type="entry name" value="ZINC_FINGER_C2H2_1"/>
    <property type="match status" value="4"/>
</dbReference>
<dbReference type="PROSITE" id="PS50157">
    <property type="entry name" value="ZINC_FINGER_C2H2_2"/>
    <property type="match status" value="3"/>
</dbReference>
<dbReference type="SUPFAM" id="SSF57716">
    <property type="entry name" value="Glucocorticoid receptor-like (DNA-binding domain)"/>
    <property type="match status" value="1"/>
</dbReference>
<dbReference type="PROSITE" id="PS51915">
    <property type="entry name" value="ZAD"/>
    <property type="match status" value="1"/>
</dbReference>
<accession>A0A1B0DMG7</accession>
<sequence length="384" mass="44676">MTEYSASGAEVMIKQEESEEIEEMCRLCVARSISFFSVFSENLQELLATHLGVSISESDNWPKFVCSGCVEKVHDVVHFITTIRESENILRDLFGERENIPRIVNVLSGEQCKSIKEEVEKSPTNQDSGILRQMLLGDISKCSYITQKLSLPSPSTSLLRDQLLKPLPSRPKRAVRSFSKDHPIKRRRRRRAMTSEEIEATQARIEKFYRIQCDICKDIFVRFRDLEDHFQDIHSRKAYIRCCKLKFSGLTNLSEHIQYHADPETFRCHECGKCFKYQCSLDFHALNTHTPHEMRKYPCPSCPQRFVTSKMLRQHAIVHAAADEKKHNCPHCQRAFERLTCMKRHVRTFHEGGANIICQTFPQFSDTSPPVRYDWCISPIRDLR</sequence>
<keyword evidence="6" id="KW-1185">Reference proteome</keyword>
<keyword evidence="4" id="KW-0862">Zinc</keyword>
<dbReference type="VEuPathDB" id="VectorBase:PPAI009559"/>
<dbReference type="SUPFAM" id="SSF57667">
    <property type="entry name" value="beta-beta-alpha zinc fingers"/>
    <property type="match status" value="2"/>
</dbReference>
<reference evidence="5" key="1">
    <citation type="submission" date="2022-08" db="UniProtKB">
        <authorList>
            <consortium name="EnsemblMetazoa"/>
        </authorList>
    </citation>
    <scope>IDENTIFICATION</scope>
    <source>
        <strain evidence="5">Israel</strain>
    </source>
</reference>
<dbReference type="EMBL" id="AJVK01001324">
    <property type="status" value="NOT_ANNOTATED_CDS"/>
    <property type="molecule type" value="Genomic_DNA"/>
</dbReference>
<dbReference type="SMART" id="SM00355">
    <property type="entry name" value="ZnF_C2H2"/>
    <property type="match status" value="5"/>
</dbReference>
<dbReference type="SMART" id="SM00868">
    <property type="entry name" value="zf-AD"/>
    <property type="match status" value="1"/>
</dbReference>
<keyword evidence="2" id="KW-0677">Repeat</keyword>
<evidence type="ECO:0000313" key="6">
    <source>
        <dbReference type="Proteomes" id="UP000092462"/>
    </source>
</evidence>
<dbReference type="Pfam" id="PF07776">
    <property type="entry name" value="zf-AD"/>
    <property type="match status" value="1"/>
</dbReference>
<dbReference type="PANTHER" id="PTHR24379:SF121">
    <property type="entry name" value="C2H2-TYPE DOMAIN-CONTAINING PROTEIN"/>
    <property type="match status" value="1"/>
</dbReference>
<dbReference type="InterPro" id="IPR012934">
    <property type="entry name" value="Znf_AD"/>
</dbReference>
<evidence type="ECO:0000313" key="5">
    <source>
        <dbReference type="EnsemblMetazoa" id="PPAI009559-PA"/>
    </source>
</evidence>
<dbReference type="EnsemblMetazoa" id="PPAI009559-RA">
    <property type="protein sequence ID" value="PPAI009559-PA"/>
    <property type="gene ID" value="PPAI009559"/>
</dbReference>
<evidence type="ECO:0000256" key="1">
    <source>
        <dbReference type="ARBA" id="ARBA00022723"/>
    </source>
</evidence>
<dbReference type="GO" id="GO:0005634">
    <property type="term" value="C:nucleus"/>
    <property type="evidence" value="ECO:0007669"/>
    <property type="project" value="InterPro"/>
</dbReference>
<dbReference type="AlphaFoldDB" id="A0A1B0DMG7"/>
<organism evidence="5 6">
    <name type="scientific">Phlebotomus papatasi</name>
    <name type="common">Sandfly</name>
    <dbReference type="NCBI Taxonomy" id="29031"/>
    <lineage>
        <taxon>Eukaryota</taxon>
        <taxon>Metazoa</taxon>
        <taxon>Ecdysozoa</taxon>
        <taxon>Arthropoda</taxon>
        <taxon>Hexapoda</taxon>
        <taxon>Insecta</taxon>
        <taxon>Pterygota</taxon>
        <taxon>Neoptera</taxon>
        <taxon>Endopterygota</taxon>
        <taxon>Diptera</taxon>
        <taxon>Nematocera</taxon>
        <taxon>Psychodoidea</taxon>
        <taxon>Psychodidae</taxon>
        <taxon>Phlebotomus</taxon>
        <taxon>Phlebotomus</taxon>
    </lineage>
</organism>
<dbReference type="Gene3D" id="3.40.1800.20">
    <property type="match status" value="1"/>
</dbReference>
<name>A0A1B0DMG7_PHLPP</name>
<dbReference type="VEuPathDB" id="VectorBase:PPAPM1_006948"/>
<dbReference type="Proteomes" id="UP000092462">
    <property type="component" value="Unassembled WGS sequence"/>
</dbReference>
<evidence type="ECO:0000256" key="4">
    <source>
        <dbReference type="ARBA" id="ARBA00022833"/>
    </source>
</evidence>
<dbReference type="InterPro" id="IPR013087">
    <property type="entry name" value="Znf_C2H2_type"/>
</dbReference>
<dbReference type="PANTHER" id="PTHR24379">
    <property type="entry name" value="KRAB AND ZINC FINGER DOMAIN-CONTAINING"/>
    <property type="match status" value="1"/>
</dbReference>
<dbReference type="Pfam" id="PF00096">
    <property type="entry name" value="zf-C2H2"/>
    <property type="match status" value="1"/>
</dbReference>
<protein>
    <submittedName>
        <fullName evidence="5">Uncharacterized protein</fullName>
    </submittedName>
</protein>
<dbReference type="GO" id="GO:0008270">
    <property type="term" value="F:zinc ion binding"/>
    <property type="evidence" value="ECO:0007669"/>
    <property type="project" value="UniProtKB-UniRule"/>
</dbReference>